<dbReference type="OrthoDB" id="534815at2759"/>
<evidence type="ECO:0000259" key="2">
    <source>
        <dbReference type="Pfam" id="PF20665"/>
    </source>
</evidence>
<organism evidence="4 5">
    <name type="scientific">Absidia repens</name>
    <dbReference type="NCBI Taxonomy" id="90262"/>
    <lineage>
        <taxon>Eukaryota</taxon>
        <taxon>Fungi</taxon>
        <taxon>Fungi incertae sedis</taxon>
        <taxon>Mucoromycota</taxon>
        <taxon>Mucoromycotina</taxon>
        <taxon>Mucoromycetes</taxon>
        <taxon>Mucorales</taxon>
        <taxon>Cunninghamellaceae</taxon>
        <taxon>Absidia</taxon>
    </lineage>
</organism>
<dbReference type="PANTHER" id="PTHR12205:SF0">
    <property type="entry name" value="CENTROMERE_KINETOCHORE PROTEIN ZW10 HOMOLOG"/>
    <property type="match status" value="1"/>
</dbReference>
<dbReference type="InterPro" id="IPR055148">
    <property type="entry name" value="ZW10_C_2"/>
</dbReference>
<evidence type="ECO:0000313" key="4">
    <source>
        <dbReference type="EMBL" id="ORY98412.1"/>
    </source>
</evidence>
<gene>
    <name evidence="4" type="ORF">BCR42DRAFT_215217</name>
</gene>
<dbReference type="PANTHER" id="PTHR12205">
    <property type="entry name" value="CENTROMERE/KINETOCHORE PROTEIN ZW10"/>
    <property type="match status" value="1"/>
</dbReference>
<feature type="compositionally biased region" description="Basic and acidic residues" evidence="1">
    <location>
        <begin position="1056"/>
        <end position="1072"/>
    </location>
</feature>
<dbReference type="GO" id="GO:0006888">
    <property type="term" value="P:endoplasmic reticulum to Golgi vesicle-mediated transport"/>
    <property type="evidence" value="ECO:0007669"/>
    <property type="project" value="TreeGrafter"/>
</dbReference>
<proteinExistence type="predicted"/>
<feature type="compositionally biased region" description="Acidic residues" evidence="1">
    <location>
        <begin position="837"/>
        <end position="859"/>
    </location>
</feature>
<keyword evidence="5" id="KW-1185">Reference proteome</keyword>
<dbReference type="Proteomes" id="UP000193560">
    <property type="component" value="Unassembled WGS sequence"/>
</dbReference>
<feature type="compositionally biased region" description="Polar residues" evidence="1">
    <location>
        <begin position="601"/>
        <end position="612"/>
    </location>
</feature>
<evidence type="ECO:0000259" key="3">
    <source>
        <dbReference type="Pfam" id="PF22766"/>
    </source>
</evidence>
<dbReference type="Pfam" id="PF22766">
    <property type="entry name" value="ZW10_C2"/>
    <property type="match status" value="1"/>
</dbReference>
<dbReference type="Gene3D" id="1.10.357.150">
    <property type="match status" value="1"/>
</dbReference>
<evidence type="ECO:0000313" key="5">
    <source>
        <dbReference type="Proteomes" id="UP000193560"/>
    </source>
</evidence>
<feature type="region of interest" description="Disordered" evidence="1">
    <location>
        <begin position="833"/>
        <end position="905"/>
    </location>
</feature>
<dbReference type="EMBL" id="MCGE01000063">
    <property type="protein sequence ID" value="ORY98412.1"/>
    <property type="molecule type" value="Genomic_DNA"/>
</dbReference>
<feature type="region of interest" description="Disordered" evidence="1">
    <location>
        <begin position="583"/>
        <end position="620"/>
    </location>
</feature>
<sequence>MAFASFTNADSVLQQVASQVENDGSRAINGSTLHQWLTTLQKTSNQLSQELQQQVAVHADTSFLPAYHYNNQIYQQADRQVQEAFNSSQAFLNSASTMTTQTQEASSDTHSLVQQAHHSHTIVTTLKSLVAISKELDQIDMFMAKGAIVDATRQLLVVLDRQANEQTDGDGLTVGHHLRTRAERYKTFLANTIHDGLMQSIVLTNDGDTVQDLSLQQSIAFVHGSANTSLGLKDLLIASTLLQTQYVELASIQRNIVKKFITPLLECQGSVQLAVNESHEPAISNLHLVMTPSTAQDNDNDATALEVYEARCSTALNRMEHILTTVRFVFEHLFGSEPHWMTIRQLFGRLFLPDVFQLIISSTLAPAIPSTRTSTNVLALLASLASSAAALEQQCVVDYAGMKPPSSTDDNNDNFPLTHYVSQLDQHVAHRRRSRLLHDARQVMLRQIYDAEPETDGGISITQTPRILCTMIQEFTAEAISLEEQRQYPTTSLTLRNTIHDILILYISIMPSIHRPELLQHADRAIVFRNDCYWLATHTQQNASDDVRSKLEQLGGFWEKVVVAQLMNTVAIVLDRTEEWQLDGEGQQQQHQQQQQQQQQSSLALDSKQPMNSSQHHQQHQQSMSLENAIAIIVGQVQSLANSIRSVVTPTLYNAILVELVNGVVGRLTEDLLSMADISADASHSMALALNGVAQLANVFLSDNGGISEIQLRQWIPRWQGFWMIKEMLELNMADILAALHRGDLCMFTHQELVHLVCALFADTPRRDETLRIIKTSDLNGTTATKDIASLLDPVIESPMVKHSPPPQQHLHDHGILTSSTQFDRDLATSSNRLDFDMEGDNDDNSWDEQGWSDDDDLDFNITPFKKDPTQSDQDLKSVQGERTVDGSQDTDSDMNDNFDPGMNMPLEEDDDFDPGMTMPLDDPYSHHLDMGNDDKVDYTQTKQEHLPEKPPLGNLIEESRNLGSDNNDGLTMALDDQDNHYLDMDDEDHWGKMDDTDITEGTPEDIALLDLETDGSPHLIADKDGVLDDKTTRYLDTKDNPNLEVLLENNYGKNETNERKDTQYEDSRSSRNEQPLAESPDMDTDNNSVLDHGMDIPLEDHHTGHLVLVEEDNHVIDHVEENSAGIAQQCHEGI</sequence>
<name>A0A1X2HHD2_9FUNG</name>
<reference evidence="4 5" key="1">
    <citation type="submission" date="2016-07" db="EMBL/GenBank/DDBJ databases">
        <title>Pervasive Adenine N6-methylation of Active Genes in Fungi.</title>
        <authorList>
            <consortium name="DOE Joint Genome Institute"/>
            <person name="Mondo S.J."/>
            <person name="Dannebaum R.O."/>
            <person name="Kuo R.C."/>
            <person name="Labutti K."/>
            <person name="Haridas S."/>
            <person name="Kuo A."/>
            <person name="Salamov A."/>
            <person name="Ahrendt S.R."/>
            <person name="Lipzen A."/>
            <person name="Sullivan W."/>
            <person name="Andreopoulos W.B."/>
            <person name="Clum A."/>
            <person name="Lindquist E."/>
            <person name="Daum C."/>
            <person name="Ramamoorthy G.K."/>
            <person name="Gryganskyi A."/>
            <person name="Culley D."/>
            <person name="Magnuson J.K."/>
            <person name="James T.Y."/>
            <person name="O'Malley M.A."/>
            <person name="Stajich J.E."/>
            <person name="Spatafora J.W."/>
            <person name="Visel A."/>
            <person name="Grigoriev I.V."/>
        </authorList>
    </citation>
    <scope>NUCLEOTIDE SEQUENCE [LARGE SCALE GENOMIC DNA]</scope>
    <source>
        <strain evidence="4 5">NRRL 1336</strain>
    </source>
</reference>
<dbReference type="Pfam" id="PF20665">
    <property type="entry name" value="Zw10_middle"/>
    <property type="match status" value="1"/>
</dbReference>
<evidence type="ECO:0000256" key="1">
    <source>
        <dbReference type="SAM" id="MobiDB-lite"/>
    </source>
</evidence>
<feature type="compositionally biased region" description="Low complexity" evidence="1">
    <location>
        <begin position="587"/>
        <end position="600"/>
    </location>
</feature>
<dbReference type="STRING" id="90262.A0A1X2HHD2"/>
<dbReference type="InterPro" id="IPR048344">
    <property type="entry name" value="Zw10_middle"/>
</dbReference>
<evidence type="ECO:0008006" key="6">
    <source>
        <dbReference type="Google" id="ProtNLM"/>
    </source>
</evidence>
<dbReference type="AlphaFoldDB" id="A0A1X2HHD2"/>
<protein>
    <recommendedName>
        <fullName evidence="6">Retrograde transport protein Dsl1 C-terminal domain-containing protein</fullName>
    </recommendedName>
</protein>
<dbReference type="SMR" id="A0A1X2HHD2"/>
<comment type="caution">
    <text evidence="4">The sequence shown here is derived from an EMBL/GenBank/DDBJ whole genome shotgun (WGS) entry which is preliminary data.</text>
</comment>
<dbReference type="GO" id="GO:0005737">
    <property type="term" value="C:cytoplasm"/>
    <property type="evidence" value="ECO:0007669"/>
    <property type="project" value="GOC"/>
</dbReference>
<dbReference type="InterPro" id="IPR046362">
    <property type="entry name" value="Zw10/DSL1_C_sf"/>
</dbReference>
<feature type="domain" description="Centromere/kinetochore protein zw10 middle" evidence="2">
    <location>
        <begin position="227"/>
        <end position="444"/>
    </location>
</feature>
<feature type="region of interest" description="Disordered" evidence="1">
    <location>
        <begin position="945"/>
        <end position="978"/>
    </location>
</feature>
<dbReference type="GO" id="GO:1990423">
    <property type="term" value="C:RZZ complex"/>
    <property type="evidence" value="ECO:0007669"/>
    <property type="project" value="TreeGrafter"/>
</dbReference>
<dbReference type="GO" id="GO:0007094">
    <property type="term" value="P:mitotic spindle assembly checkpoint signaling"/>
    <property type="evidence" value="ECO:0007669"/>
    <property type="project" value="TreeGrafter"/>
</dbReference>
<feature type="compositionally biased region" description="Basic and acidic residues" evidence="1">
    <location>
        <begin position="865"/>
        <end position="876"/>
    </location>
</feature>
<feature type="domain" description="ZW10 C-terminal helical" evidence="3">
    <location>
        <begin position="629"/>
        <end position="771"/>
    </location>
</feature>
<accession>A0A1X2HHD2</accession>
<feature type="region of interest" description="Disordered" evidence="1">
    <location>
        <begin position="1049"/>
        <end position="1099"/>
    </location>
</feature>